<dbReference type="OrthoDB" id="10276467at2759"/>
<dbReference type="EMBL" id="AWWV01014886">
    <property type="protein sequence ID" value="OMO54738.1"/>
    <property type="molecule type" value="Genomic_DNA"/>
</dbReference>
<evidence type="ECO:0000313" key="2">
    <source>
        <dbReference type="Proteomes" id="UP000188268"/>
    </source>
</evidence>
<protein>
    <submittedName>
        <fullName evidence="1">Uncharacterized protein</fullName>
    </submittedName>
</protein>
<comment type="caution">
    <text evidence="1">The sequence shown here is derived from an EMBL/GenBank/DDBJ whole genome shotgun (WGS) entry which is preliminary data.</text>
</comment>
<keyword evidence="2" id="KW-1185">Reference proteome</keyword>
<evidence type="ECO:0000313" key="1">
    <source>
        <dbReference type="EMBL" id="OMO54738.1"/>
    </source>
</evidence>
<sequence>MDKGKLKLSVAIAATLRQAAMGIGGQGWDKLSRP</sequence>
<accession>A0A1R3G9F9</accession>
<organism evidence="1 2">
    <name type="scientific">Corchorus capsularis</name>
    <name type="common">Jute</name>
    <dbReference type="NCBI Taxonomy" id="210143"/>
    <lineage>
        <taxon>Eukaryota</taxon>
        <taxon>Viridiplantae</taxon>
        <taxon>Streptophyta</taxon>
        <taxon>Embryophyta</taxon>
        <taxon>Tracheophyta</taxon>
        <taxon>Spermatophyta</taxon>
        <taxon>Magnoliopsida</taxon>
        <taxon>eudicotyledons</taxon>
        <taxon>Gunneridae</taxon>
        <taxon>Pentapetalae</taxon>
        <taxon>rosids</taxon>
        <taxon>malvids</taxon>
        <taxon>Malvales</taxon>
        <taxon>Malvaceae</taxon>
        <taxon>Grewioideae</taxon>
        <taxon>Apeibeae</taxon>
        <taxon>Corchorus</taxon>
    </lineage>
</organism>
<dbReference type="Proteomes" id="UP000188268">
    <property type="component" value="Unassembled WGS sequence"/>
</dbReference>
<dbReference type="Gramene" id="OMO54738">
    <property type="protein sequence ID" value="OMO54738"/>
    <property type="gene ID" value="CCACVL1_27616"/>
</dbReference>
<gene>
    <name evidence="1" type="ORF">CCACVL1_27616</name>
</gene>
<reference evidence="1 2" key="1">
    <citation type="submission" date="2013-09" db="EMBL/GenBank/DDBJ databases">
        <title>Corchorus capsularis genome sequencing.</title>
        <authorList>
            <person name="Alam M."/>
            <person name="Haque M.S."/>
            <person name="Islam M.S."/>
            <person name="Emdad E.M."/>
            <person name="Islam M.M."/>
            <person name="Ahmed B."/>
            <person name="Halim A."/>
            <person name="Hossen Q.M.M."/>
            <person name="Hossain M.Z."/>
            <person name="Ahmed R."/>
            <person name="Khan M.M."/>
            <person name="Islam R."/>
            <person name="Rashid M.M."/>
            <person name="Khan S.A."/>
            <person name="Rahman M.S."/>
            <person name="Alam M."/>
        </authorList>
    </citation>
    <scope>NUCLEOTIDE SEQUENCE [LARGE SCALE GENOMIC DNA]</scope>
    <source>
        <strain evidence="2">cv. CVL-1</strain>
        <tissue evidence="1">Whole seedling</tissue>
    </source>
</reference>
<dbReference type="AlphaFoldDB" id="A0A1R3G9F9"/>
<name>A0A1R3G9F9_COCAP</name>
<proteinExistence type="predicted"/>